<dbReference type="InterPro" id="IPR015421">
    <property type="entry name" value="PyrdxlP-dep_Trfase_major"/>
</dbReference>
<dbReference type="SUPFAM" id="SSF53383">
    <property type="entry name" value="PLP-dependent transferases"/>
    <property type="match status" value="1"/>
</dbReference>
<evidence type="ECO:0000313" key="11">
    <source>
        <dbReference type="Proteomes" id="UP000799049"/>
    </source>
</evidence>
<dbReference type="GO" id="GO:0004069">
    <property type="term" value="F:L-aspartate:2-oxoglutarate aminotransferase activity"/>
    <property type="evidence" value="ECO:0007669"/>
    <property type="project" value="UniProtKB-EC"/>
</dbReference>
<dbReference type="Gene3D" id="3.90.1150.10">
    <property type="entry name" value="Aspartate Aminotransferase, domain 1"/>
    <property type="match status" value="1"/>
</dbReference>
<comment type="similarity">
    <text evidence="2">Belongs to the class-I pyridoxal-phosphate-dependent aminotransferase family.</text>
</comment>
<dbReference type="PRINTS" id="PR00799">
    <property type="entry name" value="TRANSAMINASE"/>
</dbReference>
<comment type="cofactor">
    <cofactor evidence="1">
        <name>pyridoxal 5'-phosphate</name>
        <dbReference type="ChEBI" id="CHEBI:597326"/>
    </cofactor>
</comment>
<dbReference type="OrthoDB" id="6752799at2759"/>
<proteinExistence type="inferred from homology"/>
<protein>
    <recommendedName>
        <fullName evidence="8">Aspartate aminotransferase</fullName>
        <ecNumber evidence="8">2.6.1.1</ecNumber>
    </recommendedName>
</protein>
<evidence type="ECO:0000256" key="8">
    <source>
        <dbReference type="RuleBase" id="RU000480"/>
    </source>
</evidence>
<dbReference type="InterPro" id="IPR004838">
    <property type="entry name" value="NHTrfase_class1_PyrdxlP-BS"/>
</dbReference>
<organism evidence="10 11">
    <name type="scientific">Andalucia godoyi</name>
    <name type="common">Flagellate</name>
    <dbReference type="NCBI Taxonomy" id="505711"/>
    <lineage>
        <taxon>Eukaryota</taxon>
        <taxon>Discoba</taxon>
        <taxon>Jakobida</taxon>
        <taxon>Andalucina</taxon>
        <taxon>Andaluciidae</taxon>
        <taxon>Andalucia</taxon>
    </lineage>
</organism>
<dbReference type="NCBIfam" id="NF006719">
    <property type="entry name" value="PRK09257.1"/>
    <property type="match status" value="1"/>
</dbReference>
<dbReference type="PROSITE" id="PS00105">
    <property type="entry name" value="AA_TRANSFER_CLASS_1"/>
    <property type="match status" value="1"/>
</dbReference>
<dbReference type="PANTHER" id="PTHR11879">
    <property type="entry name" value="ASPARTATE AMINOTRANSFERASE"/>
    <property type="match status" value="1"/>
</dbReference>
<keyword evidence="4 8" id="KW-0032">Aminotransferase</keyword>
<comment type="subunit">
    <text evidence="3 8">Homodimer.</text>
</comment>
<dbReference type="InterPro" id="IPR015422">
    <property type="entry name" value="PyrdxlP-dep_Trfase_small"/>
</dbReference>
<reference evidence="10" key="1">
    <citation type="submission" date="2019-09" db="EMBL/GenBank/DDBJ databases">
        <title>The Mitochondrial Proteome of the Jakobid, Andalucia godoyi, a Protist With the Most Gene-Rich and Bacteria-Like Mitochondrial Genome.</title>
        <authorList>
            <person name="Gray M.W."/>
            <person name="Burger G."/>
            <person name="Derelle R."/>
            <person name="Klimes V."/>
            <person name="Leger M."/>
            <person name="Sarrasin M."/>
            <person name="Vlcek C."/>
            <person name="Roger A.J."/>
            <person name="Elias M."/>
            <person name="Lang B.F."/>
        </authorList>
    </citation>
    <scope>NUCLEOTIDE SEQUENCE</scope>
    <source>
        <strain evidence="10">And28</strain>
    </source>
</reference>
<evidence type="ECO:0000256" key="6">
    <source>
        <dbReference type="ARBA" id="ARBA00022898"/>
    </source>
</evidence>
<comment type="caution">
    <text evidence="10">The sequence shown here is derived from an EMBL/GenBank/DDBJ whole genome shotgun (WGS) entry which is preliminary data.</text>
</comment>
<evidence type="ECO:0000256" key="3">
    <source>
        <dbReference type="ARBA" id="ARBA00011738"/>
    </source>
</evidence>
<dbReference type="AlphaFoldDB" id="A0A8K0F0M5"/>
<dbReference type="CDD" id="cd00609">
    <property type="entry name" value="AAT_like"/>
    <property type="match status" value="1"/>
</dbReference>
<gene>
    <name evidence="10" type="ORF">ANDGO_05918</name>
</gene>
<dbReference type="Proteomes" id="UP000799049">
    <property type="component" value="Unassembled WGS sequence"/>
</dbReference>
<evidence type="ECO:0000256" key="1">
    <source>
        <dbReference type="ARBA" id="ARBA00001933"/>
    </source>
</evidence>
<dbReference type="GO" id="GO:0006520">
    <property type="term" value="P:amino acid metabolic process"/>
    <property type="evidence" value="ECO:0007669"/>
    <property type="project" value="InterPro"/>
</dbReference>
<dbReference type="FunFam" id="3.90.1150.10:FF:000001">
    <property type="entry name" value="Aspartate aminotransferase"/>
    <property type="match status" value="1"/>
</dbReference>
<sequence length="418" mass="46152">MLRFASSSVRRRGFASSSFWKYVEEGPLDANKATTVALKADPNPNKVNLGEGIYKDDTGKCPVLPCIREAEARLAKANADHEYCPISGIPSFCKSASQFAFGADSSLFKENRIATVQTLSGTGALRIGADFVAKFLPKATPVFISDPTWVNHRALFQTAGCEVRTYKWYDKAKNALDIDGCLKDLRNAPLRSVILLHACAHNPTGIDPTMEQWKKISDACLERNHIVFFDNAYQGFASGDPDKDAAGFRHFINQGHQLIVAQSFAKNMGMYGERVGALNIMTGSEQETTAVDSQLKIIIRANYSSPPLFGARLVDMVLSEPALKKQWFVDVKEMADRIALMRSSLVQNLGKAGSKLDWSHITNQIGMFAFSGLGEKQVMKLRSDFSVYMNKDGRMSIAGINSRNVEYLAKAIHEVTRS</sequence>
<name>A0A8K0F0M5_ANDGO</name>
<dbReference type="Pfam" id="PF00155">
    <property type="entry name" value="Aminotran_1_2"/>
    <property type="match status" value="1"/>
</dbReference>
<dbReference type="FunFam" id="3.40.640.10:FF:000015">
    <property type="entry name" value="Aspartate aminotransferase"/>
    <property type="match status" value="1"/>
</dbReference>
<keyword evidence="11" id="KW-1185">Reference proteome</keyword>
<comment type="miscellaneous">
    <text evidence="8">In eukaryotes there are cytoplasmic, mitochondrial and chloroplastic isozymes.</text>
</comment>
<feature type="domain" description="Aminotransferase class I/classII large" evidence="9">
    <location>
        <begin position="45"/>
        <end position="412"/>
    </location>
</feature>
<dbReference type="GO" id="GO:0030170">
    <property type="term" value="F:pyridoxal phosphate binding"/>
    <property type="evidence" value="ECO:0007669"/>
    <property type="project" value="InterPro"/>
</dbReference>
<dbReference type="EC" id="2.6.1.1" evidence="8"/>
<comment type="catalytic activity">
    <reaction evidence="7 8">
        <text>L-aspartate + 2-oxoglutarate = oxaloacetate + L-glutamate</text>
        <dbReference type="Rhea" id="RHEA:21824"/>
        <dbReference type="ChEBI" id="CHEBI:16452"/>
        <dbReference type="ChEBI" id="CHEBI:16810"/>
        <dbReference type="ChEBI" id="CHEBI:29985"/>
        <dbReference type="ChEBI" id="CHEBI:29991"/>
        <dbReference type="EC" id="2.6.1.1"/>
    </reaction>
</comment>
<evidence type="ECO:0000313" key="10">
    <source>
        <dbReference type="EMBL" id="KAF0852421.1"/>
    </source>
</evidence>
<dbReference type="Gene3D" id="3.40.640.10">
    <property type="entry name" value="Type I PLP-dependent aspartate aminotransferase-like (Major domain)"/>
    <property type="match status" value="1"/>
</dbReference>
<keyword evidence="5 8" id="KW-0808">Transferase</keyword>
<dbReference type="InterPro" id="IPR004839">
    <property type="entry name" value="Aminotransferase_I/II_large"/>
</dbReference>
<accession>A0A8K0F0M5</accession>
<dbReference type="EMBL" id="VRVR01000038">
    <property type="protein sequence ID" value="KAF0852421.1"/>
    <property type="molecule type" value="Genomic_DNA"/>
</dbReference>
<evidence type="ECO:0000256" key="5">
    <source>
        <dbReference type="ARBA" id="ARBA00022679"/>
    </source>
</evidence>
<evidence type="ECO:0000256" key="2">
    <source>
        <dbReference type="ARBA" id="ARBA00007441"/>
    </source>
</evidence>
<evidence type="ECO:0000256" key="4">
    <source>
        <dbReference type="ARBA" id="ARBA00022576"/>
    </source>
</evidence>
<dbReference type="GO" id="GO:0005739">
    <property type="term" value="C:mitochondrion"/>
    <property type="evidence" value="ECO:0007669"/>
    <property type="project" value="TreeGrafter"/>
</dbReference>
<evidence type="ECO:0000259" key="9">
    <source>
        <dbReference type="Pfam" id="PF00155"/>
    </source>
</evidence>
<evidence type="ECO:0000256" key="7">
    <source>
        <dbReference type="ARBA" id="ARBA00049185"/>
    </source>
</evidence>
<dbReference type="PANTHER" id="PTHR11879:SF22">
    <property type="entry name" value="ASPARTATE AMINOTRANSFERASE, MITOCHONDRIAL"/>
    <property type="match status" value="1"/>
</dbReference>
<dbReference type="InterPro" id="IPR000796">
    <property type="entry name" value="Asp_trans"/>
</dbReference>
<dbReference type="InterPro" id="IPR015424">
    <property type="entry name" value="PyrdxlP-dep_Trfase"/>
</dbReference>
<keyword evidence="6" id="KW-0663">Pyridoxal phosphate</keyword>